<feature type="transmembrane region" description="Helical" evidence="1">
    <location>
        <begin position="37"/>
        <end position="54"/>
    </location>
</feature>
<reference evidence="3" key="1">
    <citation type="journal article" date="2019" name="J. Virol.">
        <title>Medusavirus, a novel large DNA virus discovered from hot spring water.</title>
        <authorList>
            <person name="Yoshikawa G."/>
            <person name="Blanc-Mathieu R."/>
            <person name="Song C."/>
            <person name="Kayama Y."/>
            <person name="Mochizuki T."/>
            <person name="Murata K."/>
            <person name="Ogata H."/>
            <person name="Takemura M."/>
        </authorList>
    </citation>
    <scope>NUCLEOTIDE SEQUENCE [LARGE SCALE GENOMIC DNA]</scope>
</reference>
<organism evidence="2 3">
    <name type="scientific">Acanthamoeba castellanii medusavirus J1</name>
    <dbReference type="NCBI Taxonomy" id="3114988"/>
    <lineage>
        <taxon>Viruses</taxon>
        <taxon>Varidnaviria</taxon>
        <taxon>Bamfordvirae</taxon>
        <taxon>Nucleocytoviricota</taxon>
        <taxon>Megaviricetes</taxon>
        <taxon>Mamonoviridae</taxon>
        <taxon>Medusavirus</taxon>
        <taxon>Medusavirus medusae</taxon>
    </lineage>
</organism>
<evidence type="ECO:0000313" key="2">
    <source>
        <dbReference type="EMBL" id="BBI30304.1"/>
    </source>
</evidence>
<keyword evidence="1" id="KW-0472">Membrane</keyword>
<accession>A0A3T1CWV8</accession>
<name>A0A3T1CWV8_9VIRU</name>
<keyword evidence="1" id="KW-1133">Transmembrane helix</keyword>
<keyword evidence="1" id="KW-0812">Transmembrane</keyword>
<keyword evidence="3" id="KW-1185">Reference proteome</keyword>
<evidence type="ECO:0000313" key="3">
    <source>
        <dbReference type="Proteomes" id="UP001161669"/>
    </source>
</evidence>
<dbReference type="Proteomes" id="UP001161669">
    <property type="component" value="Segment"/>
</dbReference>
<proteinExistence type="predicted"/>
<sequence length="57" mass="6533">MTTITDDDDGQTSTTPTELPFNFNDSIKKPIRRKKKAVLLFIICPLAGLAYMRYHNM</sequence>
<dbReference type="KEGG" id="vg:80540656"/>
<evidence type="ECO:0000256" key="1">
    <source>
        <dbReference type="SAM" id="Phobius"/>
    </source>
</evidence>
<protein>
    <submittedName>
        <fullName evidence="2">Uncharacterized protein</fullName>
    </submittedName>
</protein>
<dbReference type="EMBL" id="AP018495">
    <property type="protein sequence ID" value="BBI30304.1"/>
    <property type="molecule type" value="Genomic_DNA"/>
</dbReference>